<accession>A0AAD9H458</accession>
<evidence type="ECO:0000313" key="2">
    <source>
        <dbReference type="EMBL" id="KAK2021184.1"/>
    </source>
</evidence>
<organism evidence="2 3">
    <name type="scientific">Colletotrichum zoysiae</name>
    <dbReference type="NCBI Taxonomy" id="1216348"/>
    <lineage>
        <taxon>Eukaryota</taxon>
        <taxon>Fungi</taxon>
        <taxon>Dikarya</taxon>
        <taxon>Ascomycota</taxon>
        <taxon>Pezizomycotina</taxon>
        <taxon>Sordariomycetes</taxon>
        <taxon>Hypocreomycetidae</taxon>
        <taxon>Glomerellales</taxon>
        <taxon>Glomerellaceae</taxon>
        <taxon>Colletotrichum</taxon>
        <taxon>Colletotrichum graminicola species complex</taxon>
    </lineage>
</organism>
<evidence type="ECO:0000256" key="1">
    <source>
        <dbReference type="SAM" id="MobiDB-lite"/>
    </source>
</evidence>
<protein>
    <submittedName>
        <fullName evidence="2">Uncharacterized protein</fullName>
    </submittedName>
</protein>
<feature type="compositionally biased region" description="Acidic residues" evidence="1">
    <location>
        <begin position="335"/>
        <end position="354"/>
    </location>
</feature>
<evidence type="ECO:0000313" key="3">
    <source>
        <dbReference type="Proteomes" id="UP001232148"/>
    </source>
</evidence>
<gene>
    <name evidence="2" type="ORF">LX32DRAFT_658606</name>
</gene>
<dbReference type="EMBL" id="MU843129">
    <property type="protein sequence ID" value="KAK2021184.1"/>
    <property type="molecule type" value="Genomic_DNA"/>
</dbReference>
<dbReference type="Proteomes" id="UP001232148">
    <property type="component" value="Unassembled WGS sequence"/>
</dbReference>
<comment type="caution">
    <text evidence="2">The sequence shown here is derived from an EMBL/GenBank/DDBJ whole genome shotgun (WGS) entry which is preliminary data.</text>
</comment>
<dbReference type="AlphaFoldDB" id="A0AAD9H458"/>
<reference evidence="2" key="1">
    <citation type="submission" date="2021-06" db="EMBL/GenBank/DDBJ databases">
        <title>Comparative genomics, transcriptomics and evolutionary studies reveal genomic signatures of adaptation to plant cell wall in hemibiotrophic fungi.</title>
        <authorList>
            <consortium name="DOE Joint Genome Institute"/>
            <person name="Baroncelli R."/>
            <person name="Diaz J.F."/>
            <person name="Benocci T."/>
            <person name="Peng M."/>
            <person name="Battaglia E."/>
            <person name="Haridas S."/>
            <person name="Andreopoulos W."/>
            <person name="Labutti K."/>
            <person name="Pangilinan J."/>
            <person name="Floch G.L."/>
            <person name="Makela M.R."/>
            <person name="Henrissat B."/>
            <person name="Grigoriev I.V."/>
            <person name="Crouch J.A."/>
            <person name="De Vries R.P."/>
            <person name="Sukno S.A."/>
            <person name="Thon M.R."/>
        </authorList>
    </citation>
    <scope>NUCLEOTIDE SEQUENCE</scope>
    <source>
        <strain evidence="2">MAFF235873</strain>
    </source>
</reference>
<keyword evidence="3" id="KW-1185">Reference proteome</keyword>
<feature type="region of interest" description="Disordered" evidence="1">
    <location>
        <begin position="260"/>
        <end position="396"/>
    </location>
</feature>
<sequence>MSVLLGVQHELGKVFNIYTGFKGVHYPNQYPCTACVGSLHRHVSLECCSGHVRKLCVICEEEGKECRAIPWELLGVAQYLWNQAKEIVDKRFHEDKDLDGLRRWRLHRSLQRACTAWNELLEFLDQPMELGDDVTIEAVKVQELILSREISIIKLLWDANIESCPKLIPSADDLSARLAALAPPWSRPTEPARRLKEAVAAIPLAAYVPVPGVAEEGRLSEFPQLVSADVVAKLARFSGNCAPTCLARYPRMRLRICEGGSERTAGGGPSSREARDQGASAGGNEQSGPGAGGRRSTAVDGHLLAPDPAPQPKPEPDAETCSGIEPAKDDGVEVKEEEGEGDDDENENETETETEAGPATRSRGKRPAPDGEGPDEGDEVKPRKRTRGRRAAAAGK</sequence>
<name>A0AAD9H458_9PEZI</name>
<proteinExistence type="predicted"/>